<sequence length="199" mass="22761">MLEVFDCKFTCVPRPDIVVTEIGVDLSGWALAPSSQVPPHPIAIQESRDLQRKVLKQLGRLTRLRTFSLQTVGYNNEWTIYSQLEISGIQTMIVEGAVQTDCLDLTLERGPDELAGLKELEQFAVYQMAHRIGIPEVKWMVDNWPKLKNIHGRRYKHCDAELRFHNEDEEGNSDGEDGEEEEPETIVWMRASRPDIIVS</sequence>
<keyword evidence="3" id="KW-1185">Reference proteome</keyword>
<proteinExistence type="predicted"/>
<dbReference type="EMBL" id="JAAAUQ010001115">
    <property type="protein sequence ID" value="KAF9142665.1"/>
    <property type="molecule type" value="Genomic_DNA"/>
</dbReference>
<reference evidence="2" key="1">
    <citation type="journal article" date="2020" name="Fungal Divers.">
        <title>Resolving the Mortierellaceae phylogeny through synthesis of multi-gene phylogenetics and phylogenomics.</title>
        <authorList>
            <person name="Vandepol N."/>
            <person name="Liber J."/>
            <person name="Desiro A."/>
            <person name="Na H."/>
            <person name="Kennedy M."/>
            <person name="Barry K."/>
            <person name="Grigoriev I.V."/>
            <person name="Miller A.N."/>
            <person name="O'Donnell K."/>
            <person name="Stajich J.E."/>
            <person name="Bonito G."/>
        </authorList>
    </citation>
    <scope>NUCLEOTIDE SEQUENCE</scope>
    <source>
        <strain evidence="2">NRRL 6426</strain>
    </source>
</reference>
<name>A0A9P5V7E4_9FUNG</name>
<dbReference type="Proteomes" id="UP000748756">
    <property type="component" value="Unassembled WGS sequence"/>
</dbReference>
<protein>
    <submittedName>
        <fullName evidence="2">Uncharacterized protein</fullName>
    </submittedName>
</protein>
<evidence type="ECO:0000313" key="2">
    <source>
        <dbReference type="EMBL" id="KAF9142665.1"/>
    </source>
</evidence>
<organism evidence="2 3">
    <name type="scientific">Linnemannia schmuckeri</name>
    <dbReference type="NCBI Taxonomy" id="64567"/>
    <lineage>
        <taxon>Eukaryota</taxon>
        <taxon>Fungi</taxon>
        <taxon>Fungi incertae sedis</taxon>
        <taxon>Mucoromycota</taxon>
        <taxon>Mortierellomycotina</taxon>
        <taxon>Mortierellomycetes</taxon>
        <taxon>Mortierellales</taxon>
        <taxon>Mortierellaceae</taxon>
        <taxon>Linnemannia</taxon>
    </lineage>
</organism>
<comment type="caution">
    <text evidence="2">The sequence shown here is derived from an EMBL/GenBank/DDBJ whole genome shotgun (WGS) entry which is preliminary data.</text>
</comment>
<gene>
    <name evidence="2" type="ORF">BG015_000709</name>
</gene>
<feature type="region of interest" description="Disordered" evidence="1">
    <location>
        <begin position="166"/>
        <end position="199"/>
    </location>
</feature>
<dbReference type="OrthoDB" id="2363618at2759"/>
<feature type="compositionally biased region" description="Acidic residues" evidence="1">
    <location>
        <begin position="167"/>
        <end position="184"/>
    </location>
</feature>
<evidence type="ECO:0000256" key="1">
    <source>
        <dbReference type="SAM" id="MobiDB-lite"/>
    </source>
</evidence>
<dbReference type="AlphaFoldDB" id="A0A9P5V7E4"/>
<accession>A0A9P5V7E4</accession>
<evidence type="ECO:0000313" key="3">
    <source>
        <dbReference type="Proteomes" id="UP000748756"/>
    </source>
</evidence>